<dbReference type="OrthoDB" id="9799122at2"/>
<evidence type="ECO:0000313" key="2">
    <source>
        <dbReference type="EMBL" id="KOH46806.1"/>
    </source>
</evidence>
<dbReference type="PANTHER" id="PTHR13887">
    <property type="entry name" value="GLUTATHIONE S-TRANSFERASE KAPPA"/>
    <property type="match status" value="1"/>
</dbReference>
<gene>
    <name evidence="2" type="ORF">NC99_03920</name>
</gene>
<dbReference type="Proteomes" id="UP000036958">
    <property type="component" value="Unassembled WGS sequence"/>
</dbReference>
<proteinExistence type="predicted"/>
<dbReference type="STRING" id="1409788.NC99_03920"/>
<dbReference type="Gene3D" id="3.40.30.10">
    <property type="entry name" value="Glutaredoxin"/>
    <property type="match status" value="1"/>
</dbReference>
<sequence length="196" mass="22069">MKSVVTIYSDNICPFCTIGSKRLRILQNELDFDVHWRPFEIHPDTPKEGKLTAEYFKNHDAGQMKQYIENFGKDVGMKLNGKLLANSKLSLAANNFASEKGKFPEFHEAVFKANFEDGKNIGEITVLLDIAEEVGIDTQELKTYLEDEANLKKVDESSKEAQMLGITGVPTFILNNKVLVGAQPIEVIREFIQNNS</sequence>
<keyword evidence="3" id="KW-1185">Reference proteome</keyword>
<dbReference type="Pfam" id="PF01323">
    <property type="entry name" value="DSBA"/>
    <property type="match status" value="1"/>
</dbReference>
<reference evidence="3" key="1">
    <citation type="submission" date="2015-07" db="EMBL/GenBank/DDBJ databases">
        <title>Genome sequencing of Sunxiuqinia dokdonensis strain SK.</title>
        <authorList>
            <person name="Ahn S."/>
            <person name="Kim B.-C."/>
        </authorList>
    </citation>
    <scope>NUCLEOTIDE SEQUENCE [LARGE SCALE GENOMIC DNA]</scope>
    <source>
        <strain evidence="3">SK</strain>
    </source>
</reference>
<feature type="domain" description="DSBA-like thioredoxin" evidence="1">
    <location>
        <begin position="5"/>
        <end position="193"/>
    </location>
</feature>
<dbReference type="EMBL" id="LGIA01000018">
    <property type="protein sequence ID" value="KOH46806.1"/>
    <property type="molecule type" value="Genomic_DNA"/>
</dbReference>
<evidence type="ECO:0000313" key="3">
    <source>
        <dbReference type="Proteomes" id="UP000036958"/>
    </source>
</evidence>
<dbReference type="InterPro" id="IPR001853">
    <property type="entry name" value="DSBA-like_thioredoxin_dom"/>
</dbReference>
<evidence type="ECO:0000259" key="1">
    <source>
        <dbReference type="Pfam" id="PF01323"/>
    </source>
</evidence>
<dbReference type="InterPro" id="IPR036249">
    <property type="entry name" value="Thioredoxin-like_sf"/>
</dbReference>
<dbReference type="GO" id="GO:0016491">
    <property type="term" value="F:oxidoreductase activity"/>
    <property type="evidence" value="ECO:0007669"/>
    <property type="project" value="InterPro"/>
</dbReference>
<comment type="caution">
    <text evidence="2">The sequence shown here is derived from an EMBL/GenBank/DDBJ whole genome shotgun (WGS) entry which is preliminary data.</text>
</comment>
<protein>
    <recommendedName>
        <fullName evidence="1">DSBA-like thioredoxin domain-containing protein</fullName>
    </recommendedName>
</protein>
<dbReference type="PANTHER" id="PTHR13887:SF41">
    <property type="entry name" value="THIOREDOXIN SUPERFAMILY PROTEIN"/>
    <property type="match status" value="1"/>
</dbReference>
<dbReference type="AlphaFoldDB" id="A0A0L8VEC1"/>
<name>A0A0L8VEC1_9BACT</name>
<dbReference type="CDD" id="cd03024">
    <property type="entry name" value="DsbA_FrnE"/>
    <property type="match status" value="1"/>
</dbReference>
<accession>A0A0L8VEC1</accession>
<dbReference type="RefSeq" id="WP_082326254.1">
    <property type="nucleotide sequence ID" value="NZ_LGIA01000018.1"/>
</dbReference>
<dbReference type="SUPFAM" id="SSF52833">
    <property type="entry name" value="Thioredoxin-like"/>
    <property type="match status" value="1"/>
</dbReference>
<organism evidence="2 3">
    <name type="scientific">Sunxiuqinia dokdonensis</name>
    <dbReference type="NCBI Taxonomy" id="1409788"/>
    <lineage>
        <taxon>Bacteria</taxon>
        <taxon>Pseudomonadati</taxon>
        <taxon>Bacteroidota</taxon>
        <taxon>Bacteroidia</taxon>
        <taxon>Marinilabiliales</taxon>
        <taxon>Prolixibacteraceae</taxon>
        <taxon>Sunxiuqinia</taxon>
    </lineage>
</organism>